<dbReference type="AlphaFoldDB" id="A0A1A9UW13"/>
<dbReference type="Proteomes" id="UP000078200">
    <property type="component" value="Unassembled WGS sequence"/>
</dbReference>
<keyword evidence="2" id="KW-1185">Reference proteome</keyword>
<accession>A0A1A9UW13</accession>
<evidence type="ECO:0000313" key="2">
    <source>
        <dbReference type="Proteomes" id="UP000078200"/>
    </source>
</evidence>
<protein>
    <submittedName>
        <fullName evidence="1">Uncharacterized protein</fullName>
    </submittedName>
</protein>
<proteinExistence type="predicted"/>
<name>A0A1A9UW13_GLOAU</name>
<dbReference type="VEuPathDB" id="VectorBase:GAUT017645"/>
<sequence length="152" mass="16762">MVGFPSCTLISLISGQINPIMSPVVSGNLSIICPARKYFELLTIDHINCQDIRSCIGPSKYDEFKILVVDEFDLIVIPENWVIFKLSELGACESPFNELGDGGTTLIFGVVYLTSSIIGVLKVVILRTANIEVQLLESLFKPRCPGCQEENH</sequence>
<evidence type="ECO:0000313" key="1">
    <source>
        <dbReference type="EnsemblMetazoa" id="GAUT017645-PA"/>
    </source>
</evidence>
<organism evidence="1 2">
    <name type="scientific">Glossina austeni</name>
    <name type="common">Savannah tsetse fly</name>
    <dbReference type="NCBI Taxonomy" id="7395"/>
    <lineage>
        <taxon>Eukaryota</taxon>
        <taxon>Metazoa</taxon>
        <taxon>Ecdysozoa</taxon>
        <taxon>Arthropoda</taxon>
        <taxon>Hexapoda</taxon>
        <taxon>Insecta</taxon>
        <taxon>Pterygota</taxon>
        <taxon>Neoptera</taxon>
        <taxon>Endopterygota</taxon>
        <taxon>Diptera</taxon>
        <taxon>Brachycera</taxon>
        <taxon>Muscomorpha</taxon>
        <taxon>Hippoboscoidea</taxon>
        <taxon>Glossinidae</taxon>
        <taxon>Glossina</taxon>
    </lineage>
</organism>
<dbReference type="EnsemblMetazoa" id="GAUT017645-RA">
    <property type="protein sequence ID" value="GAUT017645-PA"/>
    <property type="gene ID" value="GAUT017645"/>
</dbReference>
<reference evidence="1" key="1">
    <citation type="submission" date="2020-05" db="UniProtKB">
        <authorList>
            <consortium name="EnsemblMetazoa"/>
        </authorList>
    </citation>
    <scope>IDENTIFICATION</scope>
    <source>
        <strain evidence="1">TTRI</strain>
    </source>
</reference>